<dbReference type="PANTHER" id="PTHR11274:SF0">
    <property type="entry name" value="GENERAL TRANSCRIPTION AND DNA REPAIR FACTOR IIH HELICASE SUBUNIT XPB"/>
    <property type="match status" value="1"/>
</dbReference>
<name>A0A6J5KS76_9CAUD</name>
<dbReference type="GO" id="GO:0004386">
    <property type="term" value="F:helicase activity"/>
    <property type="evidence" value="ECO:0007669"/>
    <property type="project" value="UniProtKB-KW"/>
</dbReference>
<evidence type="ECO:0000256" key="1">
    <source>
        <dbReference type="ARBA" id="ARBA00022741"/>
    </source>
</evidence>
<gene>
    <name evidence="5" type="ORF">UFOVP29_238</name>
</gene>
<dbReference type="PANTHER" id="PTHR11274">
    <property type="entry name" value="RAD25/XP-B DNA REPAIR HELICASE"/>
    <property type="match status" value="1"/>
</dbReference>
<sequence length="279" mass="31603">MKLVNRTEINKPKEVFNLHIRDDHNYIVEGAVVSNCHMVKDLGVLHRLLSTTFANIPIRWGMTGTVPEAEYNQMSLYSVIGPLVGELEAKDLQDAGHLAQCNVNCLQTQETQVYKDYQSELKFLLNNTDRLTWMAHRIQEISLTGNTLVLIDRIATGKALNELIAGSSFISGEMKSTDRKEHYTEINLSDNAVMIATYGTTSTGISINRIFNLVLVEPGKSFVRVIQSIGRGLRMADDKTSVNVYDVCSVMKFSKRHLTKRVQHYKKVQYPYVLNKVTY</sequence>
<keyword evidence="2" id="KW-0378">Hydrolase</keyword>
<evidence type="ECO:0000256" key="4">
    <source>
        <dbReference type="ARBA" id="ARBA00022840"/>
    </source>
</evidence>
<dbReference type="InterPro" id="IPR030934">
    <property type="entry name" value="Intein_C"/>
</dbReference>
<dbReference type="InterPro" id="IPR027417">
    <property type="entry name" value="P-loop_NTPase"/>
</dbReference>
<evidence type="ECO:0000256" key="2">
    <source>
        <dbReference type="ARBA" id="ARBA00022801"/>
    </source>
</evidence>
<reference evidence="5" key="1">
    <citation type="submission" date="2020-04" db="EMBL/GenBank/DDBJ databases">
        <authorList>
            <person name="Chiriac C."/>
            <person name="Salcher M."/>
            <person name="Ghai R."/>
            <person name="Kavagutti S V."/>
        </authorList>
    </citation>
    <scope>NUCLEOTIDE SEQUENCE</scope>
</reference>
<evidence type="ECO:0000313" key="5">
    <source>
        <dbReference type="EMBL" id="CAB4123079.1"/>
    </source>
</evidence>
<dbReference type="NCBIfam" id="TIGR01443">
    <property type="entry name" value="intein_Cterm"/>
    <property type="match status" value="1"/>
</dbReference>
<evidence type="ECO:0000256" key="3">
    <source>
        <dbReference type="ARBA" id="ARBA00022806"/>
    </source>
</evidence>
<dbReference type="EMBL" id="LR796167">
    <property type="protein sequence ID" value="CAB4123079.1"/>
    <property type="molecule type" value="Genomic_DNA"/>
</dbReference>
<organism evidence="5">
    <name type="scientific">uncultured Caudovirales phage</name>
    <dbReference type="NCBI Taxonomy" id="2100421"/>
    <lineage>
        <taxon>Viruses</taxon>
        <taxon>Duplodnaviria</taxon>
        <taxon>Heunggongvirae</taxon>
        <taxon>Uroviricota</taxon>
        <taxon>Caudoviricetes</taxon>
        <taxon>Peduoviridae</taxon>
        <taxon>Maltschvirus</taxon>
        <taxon>Maltschvirus maltsch</taxon>
    </lineage>
</organism>
<keyword evidence="4" id="KW-0067">ATP-binding</keyword>
<dbReference type="GO" id="GO:0016787">
    <property type="term" value="F:hydrolase activity"/>
    <property type="evidence" value="ECO:0007669"/>
    <property type="project" value="UniProtKB-KW"/>
</dbReference>
<keyword evidence="3 5" id="KW-0347">Helicase</keyword>
<dbReference type="SUPFAM" id="SSF52540">
    <property type="entry name" value="P-loop containing nucleoside triphosphate hydrolases"/>
    <property type="match status" value="1"/>
</dbReference>
<proteinExistence type="predicted"/>
<dbReference type="GO" id="GO:0005524">
    <property type="term" value="F:ATP binding"/>
    <property type="evidence" value="ECO:0007669"/>
    <property type="project" value="UniProtKB-KW"/>
</dbReference>
<dbReference type="InterPro" id="IPR050615">
    <property type="entry name" value="ATP-dep_DNA_Helicase"/>
</dbReference>
<protein>
    <submittedName>
        <fullName evidence="5">UvsW helicase</fullName>
    </submittedName>
</protein>
<dbReference type="Gene3D" id="3.40.50.300">
    <property type="entry name" value="P-loop containing nucleotide triphosphate hydrolases"/>
    <property type="match status" value="1"/>
</dbReference>
<keyword evidence="1" id="KW-0547">Nucleotide-binding</keyword>
<accession>A0A6J5KS76</accession>
<dbReference type="PROSITE" id="PS50818">
    <property type="entry name" value="INTEIN_C_TER"/>
    <property type="match status" value="1"/>
</dbReference>